<comment type="caution">
    <text evidence="1">The sequence shown here is derived from an EMBL/GenBank/DDBJ whole genome shotgun (WGS) entry which is preliminary data.</text>
</comment>
<dbReference type="RefSeq" id="WP_116301182.1">
    <property type="nucleotide sequence ID" value="NZ_NFZV01000003.1"/>
</dbReference>
<name>A0A3E0WZP4_9GAMM</name>
<organism evidence="1 2">
    <name type="scientific">Alkalilimnicola ehrlichii</name>
    <dbReference type="NCBI Taxonomy" id="351052"/>
    <lineage>
        <taxon>Bacteria</taxon>
        <taxon>Pseudomonadati</taxon>
        <taxon>Pseudomonadota</taxon>
        <taxon>Gammaproteobacteria</taxon>
        <taxon>Chromatiales</taxon>
        <taxon>Ectothiorhodospiraceae</taxon>
        <taxon>Alkalilimnicola</taxon>
    </lineage>
</organism>
<sequence>MTALTGPLGNHRHYLTHIALANCMDYLRVRREHAEAGDTGLVARFQQLRYFLNALESLDNIIEYYYRECSERLPYASLDAYRDAVHQHYPDLREAAELAAAYRCGTLALQADFDWALLMPDTDGELAWPVAGHDRLFDKVLRFWLAYQQNISLDPLALASD</sequence>
<dbReference type="AlphaFoldDB" id="A0A3E0WZP4"/>
<gene>
    <name evidence="1" type="ORF">CAL65_05730</name>
</gene>
<dbReference type="OrthoDB" id="7059600at2"/>
<dbReference type="EMBL" id="NFZW01000004">
    <property type="protein sequence ID" value="RFA38324.1"/>
    <property type="molecule type" value="Genomic_DNA"/>
</dbReference>
<reference evidence="2" key="1">
    <citation type="submission" date="2017-05" db="EMBL/GenBank/DDBJ databases">
        <authorList>
            <person name="Sharma S."/>
            <person name="Sidhu C."/>
            <person name="Pinnaka A.K."/>
        </authorList>
    </citation>
    <scope>NUCLEOTIDE SEQUENCE [LARGE SCALE GENOMIC DNA]</scope>
    <source>
        <strain evidence="2">AK93</strain>
    </source>
</reference>
<proteinExistence type="predicted"/>
<dbReference type="Proteomes" id="UP000256763">
    <property type="component" value="Unassembled WGS sequence"/>
</dbReference>
<keyword evidence="2" id="KW-1185">Reference proteome</keyword>
<evidence type="ECO:0000313" key="1">
    <source>
        <dbReference type="EMBL" id="RFA38324.1"/>
    </source>
</evidence>
<evidence type="ECO:0000313" key="2">
    <source>
        <dbReference type="Proteomes" id="UP000256763"/>
    </source>
</evidence>
<accession>A0A3E0WZP4</accession>
<protein>
    <submittedName>
        <fullName evidence="1">Uncharacterized protein</fullName>
    </submittedName>
</protein>